<dbReference type="GO" id="GO:0071973">
    <property type="term" value="P:bacterial-type flagellum-dependent cell motility"/>
    <property type="evidence" value="ECO:0007669"/>
    <property type="project" value="TreeGrafter"/>
</dbReference>
<dbReference type="PANTHER" id="PTHR34773:SF1">
    <property type="entry name" value="FLAGELLAR SECRETION CHAPERONE FLIS"/>
    <property type="match status" value="1"/>
</dbReference>
<dbReference type="GO" id="GO:0005829">
    <property type="term" value="C:cytosol"/>
    <property type="evidence" value="ECO:0007669"/>
    <property type="project" value="UniProtKB-SubCell"/>
</dbReference>
<reference evidence="7" key="1">
    <citation type="submission" date="2016-09" db="EMBL/GenBank/DDBJ databases">
        <title>Genomics of Clostridium taeniosporum, an organism which forms endospores with ribbon-like appendages.</title>
        <authorList>
            <person name="Walker J.R."/>
        </authorList>
    </citation>
    <scope>NUCLEOTIDE SEQUENCE [LARGE SCALE GENOMIC DNA]</scope>
    <source>
        <strain evidence="7">1/k</strain>
    </source>
</reference>
<dbReference type="InterPro" id="IPR036584">
    <property type="entry name" value="FliS_sf"/>
</dbReference>
<protein>
    <submittedName>
        <fullName evidence="6">Flagellar protein FliS</fullName>
    </submittedName>
</protein>
<proteinExistence type="inferred from homology"/>
<dbReference type="NCBIfam" id="TIGR00208">
    <property type="entry name" value="fliS"/>
    <property type="match status" value="1"/>
</dbReference>
<dbReference type="Pfam" id="PF02561">
    <property type="entry name" value="FliS"/>
    <property type="match status" value="1"/>
</dbReference>
<dbReference type="CDD" id="cd16098">
    <property type="entry name" value="FliS"/>
    <property type="match status" value="1"/>
</dbReference>
<keyword evidence="4" id="KW-1005">Bacterial flagellum biogenesis</keyword>
<evidence type="ECO:0000256" key="4">
    <source>
        <dbReference type="ARBA" id="ARBA00022795"/>
    </source>
</evidence>
<dbReference type="RefSeq" id="WP_069679063.1">
    <property type="nucleotide sequence ID" value="NZ_CP017253.2"/>
</dbReference>
<dbReference type="STRING" id="394958.BGI42_03885"/>
<dbReference type="AlphaFoldDB" id="A0A1D7XHU1"/>
<gene>
    <name evidence="6" type="primary">fliS</name>
    <name evidence="6" type="ORF">BGI42_03885</name>
</gene>
<evidence type="ECO:0000256" key="3">
    <source>
        <dbReference type="ARBA" id="ARBA00022490"/>
    </source>
</evidence>
<dbReference type="SUPFAM" id="SSF101116">
    <property type="entry name" value="Flagellar export chaperone FliS"/>
    <property type="match status" value="1"/>
</dbReference>
<name>A0A1D7XHU1_9CLOT</name>
<dbReference type="OrthoDB" id="1524959at2"/>
<dbReference type="PIRSF" id="PIRSF039090">
    <property type="entry name" value="Flis"/>
    <property type="match status" value="1"/>
</dbReference>
<evidence type="ECO:0000256" key="1">
    <source>
        <dbReference type="ARBA" id="ARBA00004514"/>
    </source>
</evidence>
<dbReference type="InterPro" id="IPR003713">
    <property type="entry name" value="FliS"/>
</dbReference>
<dbReference type="GO" id="GO:0044780">
    <property type="term" value="P:bacterial-type flagellum assembly"/>
    <property type="evidence" value="ECO:0007669"/>
    <property type="project" value="InterPro"/>
</dbReference>
<evidence type="ECO:0000313" key="7">
    <source>
        <dbReference type="Proteomes" id="UP000094652"/>
    </source>
</evidence>
<comment type="subcellular location">
    <subcellularLocation>
        <location evidence="1">Cytoplasm</location>
        <location evidence="1">Cytosol</location>
    </subcellularLocation>
</comment>
<sequence>MYSNGYTAYKNNSVNYASKDQLLMMLVDGAVKFAKIARQAMVDKNIKKAHENIVKTEDIFTELRATLDISAGEWAQNMFDVYGFINDKLFEANLKKDVKVIDEVIPLIEEIRNIWYAAEKRAKNA</sequence>
<dbReference type="EMBL" id="CP017253">
    <property type="protein sequence ID" value="AOR22905.1"/>
    <property type="molecule type" value="Genomic_DNA"/>
</dbReference>
<dbReference type="Proteomes" id="UP000094652">
    <property type="component" value="Chromosome"/>
</dbReference>
<keyword evidence="3" id="KW-0963">Cytoplasm</keyword>
<dbReference type="KEGG" id="ctae:BGI42_03885"/>
<accession>A0A1D7XHU1</accession>
<keyword evidence="6" id="KW-0966">Cell projection</keyword>
<dbReference type="PANTHER" id="PTHR34773">
    <property type="entry name" value="FLAGELLAR SECRETION CHAPERONE FLIS"/>
    <property type="match status" value="1"/>
</dbReference>
<comment type="similarity">
    <text evidence="2">Belongs to the FliS family.</text>
</comment>
<keyword evidence="6" id="KW-0969">Cilium</keyword>
<evidence type="ECO:0000256" key="2">
    <source>
        <dbReference type="ARBA" id="ARBA00008787"/>
    </source>
</evidence>
<keyword evidence="6" id="KW-0282">Flagellum</keyword>
<dbReference type="Gene3D" id="1.20.120.340">
    <property type="entry name" value="Flagellar protein FliS"/>
    <property type="match status" value="1"/>
</dbReference>
<evidence type="ECO:0000313" key="6">
    <source>
        <dbReference type="EMBL" id="AOR22905.1"/>
    </source>
</evidence>
<keyword evidence="7" id="KW-1185">Reference proteome</keyword>
<keyword evidence="5" id="KW-0143">Chaperone</keyword>
<evidence type="ECO:0000256" key="5">
    <source>
        <dbReference type="ARBA" id="ARBA00023186"/>
    </source>
</evidence>
<organism evidence="6 7">
    <name type="scientific">Clostridium taeniosporum</name>
    <dbReference type="NCBI Taxonomy" id="394958"/>
    <lineage>
        <taxon>Bacteria</taxon>
        <taxon>Bacillati</taxon>
        <taxon>Bacillota</taxon>
        <taxon>Clostridia</taxon>
        <taxon>Eubacteriales</taxon>
        <taxon>Clostridiaceae</taxon>
        <taxon>Clostridium</taxon>
    </lineage>
</organism>